<keyword evidence="3" id="KW-1015">Disulfide bond</keyword>
<evidence type="ECO:0000259" key="4">
    <source>
        <dbReference type="Pfam" id="PF25023"/>
    </source>
</evidence>
<dbReference type="NCBIfam" id="TIGR01643">
    <property type="entry name" value="YD_repeat_2x"/>
    <property type="match status" value="1"/>
</dbReference>
<dbReference type="EMBL" id="JAMKFB020000005">
    <property type="protein sequence ID" value="KAL0193731.1"/>
    <property type="molecule type" value="Genomic_DNA"/>
</dbReference>
<dbReference type="PANTHER" id="PTHR11219">
    <property type="entry name" value="TENEURIN AND N-ACETYLGLUCOSAMINE-1-PHOSPHODIESTER ALPHA-N-ACETYLGLUCOSAMINIDASE"/>
    <property type="match status" value="1"/>
</dbReference>
<gene>
    <name evidence="5" type="ORF">M9458_012027</name>
</gene>
<dbReference type="PANTHER" id="PTHR11219:SF7">
    <property type="entry name" value="TENEURIN-1"/>
    <property type="match status" value="1"/>
</dbReference>
<keyword evidence="6" id="KW-1185">Reference proteome</keyword>
<dbReference type="InterPro" id="IPR051216">
    <property type="entry name" value="Teneurin"/>
</dbReference>
<comment type="caution">
    <text evidence="5">The sequence shown here is derived from an EMBL/GenBank/DDBJ whole genome shotgun (WGS) entry which is preliminary data.</text>
</comment>
<dbReference type="InterPro" id="IPR056823">
    <property type="entry name" value="TEN-like_YD-shell"/>
</dbReference>
<sequence length="97" mass="11630">AHNRNVLSIDYSQESRVGKIYDDHRKFTLRVQYDDKGRPVLWTPSKYNQVRVTYSNEGLVTSIQRGNWTERRDYDNGRIITRTWANGKIWSYTFLEK</sequence>
<feature type="domain" description="Teneurin-like YD-shell" evidence="4">
    <location>
        <begin position="3"/>
        <end position="94"/>
    </location>
</feature>
<organism evidence="5 6">
    <name type="scientific">Cirrhinus mrigala</name>
    <name type="common">Mrigala</name>
    <dbReference type="NCBI Taxonomy" id="683832"/>
    <lineage>
        <taxon>Eukaryota</taxon>
        <taxon>Metazoa</taxon>
        <taxon>Chordata</taxon>
        <taxon>Craniata</taxon>
        <taxon>Vertebrata</taxon>
        <taxon>Euteleostomi</taxon>
        <taxon>Actinopterygii</taxon>
        <taxon>Neopterygii</taxon>
        <taxon>Teleostei</taxon>
        <taxon>Ostariophysi</taxon>
        <taxon>Cypriniformes</taxon>
        <taxon>Cyprinidae</taxon>
        <taxon>Labeoninae</taxon>
        <taxon>Labeonini</taxon>
        <taxon>Cirrhinus</taxon>
    </lineage>
</organism>
<keyword evidence="2" id="KW-0677">Repeat</keyword>
<dbReference type="InterPro" id="IPR006530">
    <property type="entry name" value="YD"/>
</dbReference>
<proteinExistence type="predicted"/>
<evidence type="ECO:0000313" key="5">
    <source>
        <dbReference type="EMBL" id="KAL0193731.1"/>
    </source>
</evidence>
<feature type="non-terminal residue" evidence="5">
    <location>
        <position position="1"/>
    </location>
</feature>
<dbReference type="Proteomes" id="UP001529510">
    <property type="component" value="Unassembled WGS sequence"/>
</dbReference>
<protein>
    <recommendedName>
        <fullName evidence="4">Teneurin-like YD-shell domain-containing protein</fullName>
    </recommendedName>
</protein>
<evidence type="ECO:0000256" key="3">
    <source>
        <dbReference type="ARBA" id="ARBA00023157"/>
    </source>
</evidence>
<dbReference type="Pfam" id="PF25023">
    <property type="entry name" value="TEN_YD-shell"/>
    <property type="match status" value="1"/>
</dbReference>
<dbReference type="AlphaFoldDB" id="A0ABD0R5M2"/>
<feature type="non-terminal residue" evidence="5">
    <location>
        <position position="97"/>
    </location>
</feature>
<dbReference type="Gene3D" id="2.180.10.10">
    <property type="entry name" value="RHS repeat-associated core"/>
    <property type="match status" value="1"/>
</dbReference>
<evidence type="ECO:0000256" key="2">
    <source>
        <dbReference type="ARBA" id="ARBA00022737"/>
    </source>
</evidence>
<keyword evidence="1" id="KW-0245">EGF-like domain</keyword>
<evidence type="ECO:0000256" key="1">
    <source>
        <dbReference type="ARBA" id="ARBA00022536"/>
    </source>
</evidence>
<name>A0ABD0R5M2_CIRMR</name>
<evidence type="ECO:0000313" key="6">
    <source>
        <dbReference type="Proteomes" id="UP001529510"/>
    </source>
</evidence>
<accession>A0ABD0R5M2</accession>
<reference evidence="5 6" key="1">
    <citation type="submission" date="2024-05" db="EMBL/GenBank/DDBJ databases">
        <title>Genome sequencing and assembly of Indian major carp, Cirrhinus mrigala (Hamilton, 1822).</title>
        <authorList>
            <person name="Mohindra V."/>
            <person name="Chowdhury L.M."/>
            <person name="Lal K."/>
            <person name="Jena J.K."/>
        </authorList>
    </citation>
    <scope>NUCLEOTIDE SEQUENCE [LARGE SCALE GENOMIC DNA]</scope>
    <source>
        <strain evidence="5">CM1030</strain>
        <tissue evidence="5">Blood</tissue>
    </source>
</reference>